<evidence type="ECO:0008006" key="4">
    <source>
        <dbReference type="Google" id="ProtNLM"/>
    </source>
</evidence>
<organism evidence="2 3">
    <name type="scientific">Aquimarina litoralis</name>
    <dbReference type="NCBI Taxonomy" id="584605"/>
    <lineage>
        <taxon>Bacteria</taxon>
        <taxon>Pseudomonadati</taxon>
        <taxon>Bacteroidota</taxon>
        <taxon>Flavobacteriia</taxon>
        <taxon>Flavobacteriales</taxon>
        <taxon>Flavobacteriaceae</taxon>
        <taxon>Aquimarina</taxon>
    </lineage>
</organism>
<evidence type="ECO:0000313" key="3">
    <source>
        <dbReference type="Proteomes" id="UP001501758"/>
    </source>
</evidence>
<keyword evidence="1" id="KW-1133">Transmembrane helix</keyword>
<comment type="caution">
    <text evidence="2">The sequence shown here is derived from an EMBL/GenBank/DDBJ whole genome shotgun (WGS) entry which is preliminary data.</text>
</comment>
<feature type="transmembrane region" description="Helical" evidence="1">
    <location>
        <begin position="40"/>
        <end position="64"/>
    </location>
</feature>
<gene>
    <name evidence="2" type="ORF">GCM10009430_22100</name>
</gene>
<proteinExistence type="predicted"/>
<keyword evidence="1" id="KW-0812">Transmembrane</keyword>
<keyword evidence="3" id="KW-1185">Reference proteome</keyword>
<dbReference type="Proteomes" id="UP001501758">
    <property type="component" value="Unassembled WGS sequence"/>
</dbReference>
<reference evidence="3" key="1">
    <citation type="journal article" date="2019" name="Int. J. Syst. Evol. Microbiol.">
        <title>The Global Catalogue of Microorganisms (GCM) 10K type strain sequencing project: providing services to taxonomists for standard genome sequencing and annotation.</title>
        <authorList>
            <consortium name="The Broad Institute Genomics Platform"/>
            <consortium name="The Broad Institute Genome Sequencing Center for Infectious Disease"/>
            <person name="Wu L."/>
            <person name="Ma J."/>
        </authorList>
    </citation>
    <scope>NUCLEOTIDE SEQUENCE [LARGE SCALE GENOMIC DNA]</scope>
    <source>
        <strain evidence="3">JCM 15974</strain>
    </source>
</reference>
<accession>A0ABP3U2R8</accession>
<evidence type="ECO:0000313" key="2">
    <source>
        <dbReference type="EMBL" id="GAA0721149.1"/>
    </source>
</evidence>
<keyword evidence="1" id="KW-0472">Membrane</keyword>
<dbReference type="EMBL" id="BAAAGE010000002">
    <property type="protein sequence ID" value="GAA0721149.1"/>
    <property type="molecule type" value="Genomic_DNA"/>
</dbReference>
<evidence type="ECO:0000256" key="1">
    <source>
        <dbReference type="SAM" id="Phobius"/>
    </source>
</evidence>
<feature type="transmembrane region" description="Helical" evidence="1">
    <location>
        <begin position="70"/>
        <end position="93"/>
    </location>
</feature>
<sequence>MKEEKFKELIIKSTIETSDDFINKVMQGIQLQEEAKKQSLFWSFPVIIIVCTVLILMILGTLFYTFNTEYAIFSSIPRIPIFLVIIGIGLNYINQLIRFQFYK</sequence>
<dbReference type="RefSeq" id="WP_343912369.1">
    <property type="nucleotide sequence ID" value="NZ_BAAAGE010000002.1"/>
</dbReference>
<protein>
    <recommendedName>
        <fullName evidence="4">Holin-X, holin superfamily III</fullName>
    </recommendedName>
</protein>
<name>A0ABP3U2R8_9FLAO</name>